<dbReference type="OrthoDB" id="74240at2759"/>
<comment type="caution">
    <text evidence="3">The sequence shown here is derived from an EMBL/GenBank/DDBJ whole genome shotgun (WGS) entry which is preliminary data.</text>
</comment>
<reference evidence="3" key="1">
    <citation type="journal article" date="2021" name="Nat. Commun.">
        <title>Genetic determinants of endophytism in the Arabidopsis root mycobiome.</title>
        <authorList>
            <person name="Mesny F."/>
            <person name="Miyauchi S."/>
            <person name="Thiergart T."/>
            <person name="Pickel B."/>
            <person name="Atanasova L."/>
            <person name="Karlsson M."/>
            <person name="Huettel B."/>
            <person name="Barry K.W."/>
            <person name="Haridas S."/>
            <person name="Chen C."/>
            <person name="Bauer D."/>
            <person name="Andreopoulos W."/>
            <person name="Pangilinan J."/>
            <person name="LaButti K."/>
            <person name="Riley R."/>
            <person name="Lipzen A."/>
            <person name="Clum A."/>
            <person name="Drula E."/>
            <person name="Henrissat B."/>
            <person name="Kohler A."/>
            <person name="Grigoriev I.V."/>
            <person name="Martin F.M."/>
            <person name="Hacquard S."/>
        </authorList>
    </citation>
    <scope>NUCLEOTIDE SEQUENCE</scope>
    <source>
        <strain evidence="3">MPI-CAGE-CH-0235</strain>
    </source>
</reference>
<dbReference type="Pfam" id="PF05347">
    <property type="entry name" value="Complex1_LYR"/>
    <property type="match status" value="1"/>
</dbReference>
<organism evidence="3 4">
    <name type="scientific">Stachybotrys elegans</name>
    <dbReference type="NCBI Taxonomy" id="80388"/>
    <lineage>
        <taxon>Eukaryota</taxon>
        <taxon>Fungi</taxon>
        <taxon>Dikarya</taxon>
        <taxon>Ascomycota</taxon>
        <taxon>Pezizomycotina</taxon>
        <taxon>Sordariomycetes</taxon>
        <taxon>Hypocreomycetidae</taxon>
        <taxon>Hypocreales</taxon>
        <taxon>Stachybotryaceae</taxon>
        <taxon>Stachybotrys</taxon>
    </lineage>
</organism>
<evidence type="ECO:0000259" key="2">
    <source>
        <dbReference type="Pfam" id="PF05347"/>
    </source>
</evidence>
<evidence type="ECO:0000313" key="4">
    <source>
        <dbReference type="Proteomes" id="UP000813444"/>
    </source>
</evidence>
<keyword evidence="4" id="KW-1185">Reference proteome</keyword>
<proteinExistence type="predicted"/>
<feature type="compositionally biased region" description="Basic and acidic residues" evidence="1">
    <location>
        <begin position="63"/>
        <end position="84"/>
    </location>
</feature>
<name>A0A8K0WS36_9HYPO</name>
<dbReference type="EMBL" id="JAGPNK010000006">
    <property type="protein sequence ID" value="KAH7320166.1"/>
    <property type="molecule type" value="Genomic_DNA"/>
</dbReference>
<evidence type="ECO:0000256" key="1">
    <source>
        <dbReference type="SAM" id="MobiDB-lite"/>
    </source>
</evidence>
<sequence>MTPPGVVAGVAMQLLRMARGYATHHRAGSRLNGALNLEQFIQRGRVLAFYRTIVRGTRRIPDAKTRAESRKYARDEFERHRGVKDAPAPLHGRM</sequence>
<evidence type="ECO:0000313" key="3">
    <source>
        <dbReference type="EMBL" id="KAH7320166.1"/>
    </source>
</evidence>
<dbReference type="AlphaFoldDB" id="A0A8K0WS36"/>
<feature type="domain" description="Complex 1 LYR protein" evidence="2">
    <location>
        <begin position="45"/>
        <end position="86"/>
    </location>
</feature>
<accession>A0A8K0WS36</accession>
<protein>
    <recommendedName>
        <fullName evidence="2">Complex 1 LYR protein domain-containing protein</fullName>
    </recommendedName>
</protein>
<gene>
    <name evidence="3" type="ORF">B0I35DRAFT_478438</name>
</gene>
<dbReference type="InterPro" id="IPR008011">
    <property type="entry name" value="Complex1_LYR_dom"/>
</dbReference>
<feature type="region of interest" description="Disordered" evidence="1">
    <location>
        <begin position="63"/>
        <end position="94"/>
    </location>
</feature>
<dbReference type="Proteomes" id="UP000813444">
    <property type="component" value="Unassembled WGS sequence"/>
</dbReference>